<proteinExistence type="predicted"/>
<feature type="chain" id="PRO_5014863121" evidence="1">
    <location>
        <begin position="18"/>
        <end position="100"/>
    </location>
</feature>
<evidence type="ECO:0000313" key="2">
    <source>
        <dbReference type="EMBL" id="MBW61729.1"/>
    </source>
</evidence>
<dbReference type="AlphaFoldDB" id="A0A2M4C8Z5"/>
<feature type="signal peptide" evidence="1">
    <location>
        <begin position="1"/>
        <end position="17"/>
    </location>
</feature>
<evidence type="ECO:0000256" key="1">
    <source>
        <dbReference type="SAM" id="SignalP"/>
    </source>
</evidence>
<name>A0A2M4C8Z5_9DIPT</name>
<protein>
    <submittedName>
        <fullName evidence="2">Putative secreted protein</fullName>
    </submittedName>
</protein>
<reference evidence="2" key="1">
    <citation type="submission" date="2018-01" db="EMBL/GenBank/DDBJ databases">
        <title>An insight into the sialome of Amazonian anophelines.</title>
        <authorList>
            <person name="Ribeiro J.M."/>
            <person name="Scarpassa V."/>
            <person name="Calvo E."/>
        </authorList>
    </citation>
    <scope>NUCLEOTIDE SEQUENCE</scope>
    <source>
        <tissue evidence="2">Salivary glands</tissue>
    </source>
</reference>
<accession>A0A2M4C8Z5</accession>
<sequence>MVIIMIMFCVYYMRSWTIHFASPRIPVLSVQSERVRACGSEPKCVTFPFWTESYGVSRGRSGLRGAVWYTVAKRFLVINMDKIECTHPHSRARMIAADTG</sequence>
<organism evidence="2">
    <name type="scientific">Anopheles marajoara</name>
    <dbReference type="NCBI Taxonomy" id="58244"/>
    <lineage>
        <taxon>Eukaryota</taxon>
        <taxon>Metazoa</taxon>
        <taxon>Ecdysozoa</taxon>
        <taxon>Arthropoda</taxon>
        <taxon>Hexapoda</taxon>
        <taxon>Insecta</taxon>
        <taxon>Pterygota</taxon>
        <taxon>Neoptera</taxon>
        <taxon>Endopterygota</taxon>
        <taxon>Diptera</taxon>
        <taxon>Nematocera</taxon>
        <taxon>Culicoidea</taxon>
        <taxon>Culicidae</taxon>
        <taxon>Anophelinae</taxon>
        <taxon>Anopheles</taxon>
    </lineage>
</organism>
<keyword evidence="1" id="KW-0732">Signal</keyword>
<dbReference type="EMBL" id="GGFJ01012588">
    <property type="protein sequence ID" value="MBW61729.1"/>
    <property type="molecule type" value="Transcribed_RNA"/>
</dbReference>